<protein>
    <submittedName>
        <fullName evidence="2">Uncharacterized protein</fullName>
    </submittedName>
</protein>
<name>A0A1I5GP53_PSUAM</name>
<gene>
    <name evidence="2" type="ORF">SAMN05216207_104915</name>
</gene>
<evidence type="ECO:0000313" key="3">
    <source>
        <dbReference type="Proteomes" id="UP000199614"/>
    </source>
</evidence>
<keyword evidence="3" id="KW-1185">Reference proteome</keyword>
<dbReference type="EMBL" id="FOUY01000049">
    <property type="protein sequence ID" value="SFO37798.1"/>
    <property type="molecule type" value="Genomic_DNA"/>
</dbReference>
<proteinExistence type="predicted"/>
<dbReference type="OrthoDB" id="5149094at2"/>
<evidence type="ECO:0000313" key="2">
    <source>
        <dbReference type="EMBL" id="SFO37798.1"/>
    </source>
</evidence>
<feature type="region of interest" description="Disordered" evidence="1">
    <location>
        <begin position="134"/>
        <end position="153"/>
    </location>
</feature>
<organism evidence="2 3">
    <name type="scientific">Pseudonocardia ammonioxydans</name>
    <dbReference type="NCBI Taxonomy" id="260086"/>
    <lineage>
        <taxon>Bacteria</taxon>
        <taxon>Bacillati</taxon>
        <taxon>Actinomycetota</taxon>
        <taxon>Actinomycetes</taxon>
        <taxon>Pseudonocardiales</taxon>
        <taxon>Pseudonocardiaceae</taxon>
        <taxon>Pseudonocardia</taxon>
    </lineage>
</organism>
<evidence type="ECO:0000256" key="1">
    <source>
        <dbReference type="SAM" id="MobiDB-lite"/>
    </source>
</evidence>
<sequence>MTPHVSLPRHAPITDPAATVVSVSRLVQAGLRRISRAIIGLAAAPAGDSLGHAARARRLAELHARRARWWAVLERDTARHLDVPLVFVEAVVIARCDAEREVRFWSETAEDWQARADRRPTSEVAGAMSNWHELGLDTPPAPGLPDTTIGVAR</sequence>
<reference evidence="2 3" key="1">
    <citation type="submission" date="2016-10" db="EMBL/GenBank/DDBJ databases">
        <authorList>
            <person name="de Groot N.N."/>
        </authorList>
    </citation>
    <scope>NUCLEOTIDE SEQUENCE [LARGE SCALE GENOMIC DNA]</scope>
    <source>
        <strain evidence="2 3">CGMCC 4.1877</strain>
    </source>
</reference>
<dbReference type="RefSeq" id="WP_143105581.1">
    <property type="nucleotide sequence ID" value="NZ_FOUY01000049.1"/>
</dbReference>
<dbReference type="AlphaFoldDB" id="A0A1I5GP53"/>
<dbReference type="Proteomes" id="UP000199614">
    <property type="component" value="Unassembled WGS sequence"/>
</dbReference>
<dbReference type="STRING" id="260086.SAMN05216207_104915"/>
<accession>A0A1I5GP53</accession>